<keyword evidence="12" id="KW-1185">Reference proteome</keyword>
<dbReference type="RefSeq" id="WP_345368909.1">
    <property type="nucleotide sequence ID" value="NZ_BAABJX010000009.1"/>
</dbReference>
<dbReference type="InterPro" id="IPR037294">
    <property type="entry name" value="ABC_BtuC-like"/>
</dbReference>
<protein>
    <submittedName>
        <fullName evidence="11">Manganese ABC transporter permease MntC</fullName>
    </submittedName>
</protein>
<keyword evidence="4" id="KW-1003">Cell membrane</keyword>
<feature type="transmembrane region" description="Helical" evidence="9">
    <location>
        <begin position="150"/>
        <end position="173"/>
    </location>
</feature>
<feature type="transmembrane region" description="Helical" evidence="9">
    <location>
        <begin position="70"/>
        <end position="90"/>
    </location>
</feature>
<sequence length="430" mass="48015">MSEFVLDFFLLRDPNVRWVVIAILLICSSTAIVGSFAFLRKRALIGDAVSHAILPGICLAFMLTGGKHPFWLMAGAILIGLLSMKIIDFITVNSRIKPDTALALVMSVFYGLGVLLLTRIQSSGNAAQAGLDKFLFGKAAAMMQEDVITYSLFSIFLLLVITILFKSFVVTIFDRQHAALIGLPVNKLEGVMAILTVIAIAIGIQAVGVVLMSALLITPAAAARYWTNNLKIMLLLAALFAMVSGVSGAFVSYAMPKMPTGPWIVMFLTLITGISVLIGSKKGYWVTRKGKQQINQKIIQENVLKALYQLGEVRNNFEDPFLKSELRKKRKYGRLRQRNALKQLEKEACIKIEGEYIYLTRKGLDEGQRITRLHRLWEVYLTKYLKLPADHVHEDAEAMEHLITPELEIELEKVLDYPLIDPHDSPIPRK</sequence>
<feature type="domain" description="Iron dependent repressor metal binding and dimerisation" evidence="10">
    <location>
        <begin position="360"/>
        <end position="429"/>
    </location>
</feature>
<keyword evidence="7 9" id="KW-0472">Membrane</keyword>
<dbReference type="Gene3D" id="1.10.10.10">
    <property type="entry name" value="Winged helix-like DNA-binding domain superfamily/Winged helix DNA-binding domain"/>
    <property type="match status" value="1"/>
</dbReference>
<feature type="transmembrane region" description="Helical" evidence="9">
    <location>
        <begin position="193"/>
        <end position="220"/>
    </location>
</feature>
<organism evidence="11 12">
    <name type="scientific">Algivirga pacifica</name>
    <dbReference type="NCBI Taxonomy" id="1162670"/>
    <lineage>
        <taxon>Bacteria</taxon>
        <taxon>Pseudomonadati</taxon>
        <taxon>Bacteroidota</taxon>
        <taxon>Cytophagia</taxon>
        <taxon>Cytophagales</taxon>
        <taxon>Flammeovirgaceae</taxon>
        <taxon>Algivirga</taxon>
    </lineage>
</organism>
<evidence type="ECO:0000256" key="7">
    <source>
        <dbReference type="ARBA" id="ARBA00023136"/>
    </source>
</evidence>
<name>A0ABP9D3D9_9BACT</name>
<dbReference type="PANTHER" id="PTHR30477">
    <property type="entry name" value="ABC-TRANSPORTER METAL-BINDING PROTEIN"/>
    <property type="match status" value="1"/>
</dbReference>
<reference evidence="12" key="1">
    <citation type="journal article" date="2019" name="Int. J. Syst. Evol. Microbiol.">
        <title>The Global Catalogue of Microorganisms (GCM) 10K type strain sequencing project: providing services to taxonomists for standard genome sequencing and annotation.</title>
        <authorList>
            <consortium name="The Broad Institute Genomics Platform"/>
            <consortium name="The Broad Institute Genome Sequencing Center for Infectious Disease"/>
            <person name="Wu L."/>
            <person name="Ma J."/>
        </authorList>
    </citation>
    <scope>NUCLEOTIDE SEQUENCE [LARGE SCALE GENOMIC DNA]</scope>
    <source>
        <strain evidence="12">JCM 18326</strain>
    </source>
</reference>
<feature type="transmembrane region" description="Helical" evidence="9">
    <location>
        <begin position="44"/>
        <end position="64"/>
    </location>
</feature>
<comment type="subcellular location">
    <subcellularLocation>
        <location evidence="1 8">Cell membrane</location>
        <topology evidence="1 8">Multi-pass membrane protein</topology>
    </subcellularLocation>
</comment>
<evidence type="ECO:0000313" key="11">
    <source>
        <dbReference type="EMBL" id="GAA4823447.1"/>
    </source>
</evidence>
<evidence type="ECO:0000256" key="1">
    <source>
        <dbReference type="ARBA" id="ARBA00004651"/>
    </source>
</evidence>
<dbReference type="CDD" id="cd06550">
    <property type="entry name" value="TM_ABC_iron-siderophores_like"/>
    <property type="match status" value="1"/>
</dbReference>
<accession>A0ABP9D3D9</accession>
<comment type="caution">
    <text evidence="11">The sequence shown here is derived from an EMBL/GenBank/DDBJ whole genome shotgun (WGS) entry which is preliminary data.</text>
</comment>
<evidence type="ECO:0000256" key="8">
    <source>
        <dbReference type="RuleBase" id="RU003943"/>
    </source>
</evidence>
<feature type="transmembrane region" description="Helical" evidence="9">
    <location>
        <begin position="16"/>
        <end position="39"/>
    </location>
</feature>
<dbReference type="InterPro" id="IPR001626">
    <property type="entry name" value="ABC_TroCD"/>
</dbReference>
<proteinExistence type="inferred from homology"/>
<dbReference type="Pfam" id="PF00950">
    <property type="entry name" value="ABC-3"/>
    <property type="match status" value="1"/>
</dbReference>
<evidence type="ECO:0000256" key="9">
    <source>
        <dbReference type="SAM" id="Phobius"/>
    </source>
</evidence>
<evidence type="ECO:0000259" key="10">
    <source>
        <dbReference type="Pfam" id="PF02742"/>
    </source>
</evidence>
<keyword evidence="5 8" id="KW-0812">Transmembrane</keyword>
<evidence type="ECO:0000256" key="3">
    <source>
        <dbReference type="ARBA" id="ARBA00022448"/>
    </source>
</evidence>
<dbReference type="Proteomes" id="UP001500298">
    <property type="component" value="Unassembled WGS sequence"/>
</dbReference>
<evidence type="ECO:0000256" key="2">
    <source>
        <dbReference type="ARBA" id="ARBA00008034"/>
    </source>
</evidence>
<dbReference type="SUPFAM" id="SSF47979">
    <property type="entry name" value="Iron-dependent repressor protein, dimerization domain"/>
    <property type="match status" value="1"/>
</dbReference>
<dbReference type="SUPFAM" id="SSF81345">
    <property type="entry name" value="ABC transporter involved in vitamin B12 uptake, BtuC"/>
    <property type="match status" value="1"/>
</dbReference>
<feature type="transmembrane region" description="Helical" evidence="9">
    <location>
        <begin position="102"/>
        <end position="120"/>
    </location>
</feature>
<gene>
    <name evidence="11" type="primary">mntC</name>
    <name evidence="11" type="ORF">GCM10023331_04900</name>
</gene>
<keyword evidence="6 9" id="KW-1133">Transmembrane helix</keyword>
<dbReference type="PANTHER" id="PTHR30477:SF3">
    <property type="entry name" value="METAL TRANSPORT SYSTEM MEMBRANE PROTEIN CT_069-RELATED"/>
    <property type="match status" value="1"/>
</dbReference>
<dbReference type="Pfam" id="PF02742">
    <property type="entry name" value="Fe_dep_repr_C"/>
    <property type="match status" value="1"/>
</dbReference>
<evidence type="ECO:0000256" key="4">
    <source>
        <dbReference type="ARBA" id="ARBA00022475"/>
    </source>
</evidence>
<keyword evidence="3 8" id="KW-0813">Transport</keyword>
<dbReference type="EMBL" id="BAABJX010000009">
    <property type="protein sequence ID" value="GAA4823447.1"/>
    <property type="molecule type" value="Genomic_DNA"/>
</dbReference>
<comment type="similarity">
    <text evidence="2 8">Belongs to the ABC-3 integral membrane protein family.</text>
</comment>
<dbReference type="InterPro" id="IPR036421">
    <property type="entry name" value="Fe_dep_repressor_sf"/>
</dbReference>
<dbReference type="InterPro" id="IPR022689">
    <property type="entry name" value="Iron_dep_repressor"/>
</dbReference>
<dbReference type="Gene3D" id="1.10.3470.10">
    <property type="entry name" value="ABC transporter involved in vitamin B12 uptake, BtuC"/>
    <property type="match status" value="1"/>
</dbReference>
<dbReference type="SMART" id="SM00529">
    <property type="entry name" value="HTH_DTXR"/>
    <property type="match status" value="1"/>
</dbReference>
<evidence type="ECO:0000313" key="12">
    <source>
        <dbReference type="Proteomes" id="UP001500298"/>
    </source>
</evidence>
<dbReference type="InterPro" id="IPR001367">
    <property type="entry name" value="Fe_dep_repressor"/>
</dbReference>
<evidence type="ECO:0000256" key="6">
    <source>
        <dbReference type="ARBA" id="ARBA00022989"/>
    </source>
</evidence>
<dbReference type="InterPro" id="IPR036388">
    <property type="entry name" value="WH-like_DNA-bd_sf"/>
</dbReference>
<feature type="transmembrane region" description="Helical" evidence="9">
    <location>
        <begin position="232"/>
        <end position="255"/>
    </location>
</feature>
<evidence type="ECO:0000256" key="5">
    <source>
        <dbReference type="ARBA" id="ARBA00022692"/>
    </source>
</evidence>
<feature type="transmembrane region" description="Helical" evidence="9">
    <location>
        <begin position="261"/>
        <end position="279"/>
    </location>
</feature>